<reference evidence="1 3" key="2">
    <citation type="journal article" date="2018" name="Plant J.">
        <title>The Physcomitrella patens chromosome-scale assembly reveals moss genome structure and evolution.</title>
        <authorList>
            <person name="Lang D."/>
            <person name="Ullrich K.K."/>
            <person name="Murat F."/>
            <person name="Fuchs J."/>
            <person name="Jenkins J."/>
            <person name="Haas F.B."/>
            <person name="Piednoel M."/>
            <person name="Gundlach H."/>
            <person name="Van Bel M."/>
            <person name="Meyberg R."/>
            <person name="Vives C."/>
            <person name="Morata J."/>
            <person name="Symeonidi A."/>
            <person name="Hiss M."/>
            <person name="Muchero W."/>
            <person name="Kamisugi Y."/>
            <person name="Saleh O."/>
            <person name="Blanc G."/>
            <person name="Decker E.L."/>
            <person name="van Gessel N."/>
            <person name="Grimwood J."/>
            <person name="Hayes R.D."/>
            <person name="Graham S.W."/>
            <person name="Gunter L.E."/>
            <person name="McDaniel S.F."/>
            <person name="Hoernstein S.N.W."/>
            <person name="Larsson A."/>
            <person name="Li F.W."/>
            <person name="Perroud P.F."/>
            <person name="Phillips J."/>
            <person name="Ranjan P."/>
            <person name="Rokshar D.S."/>
            <person name="Rothfels C.J."/>
            <person name="Schneider L."/>
            <person name="Shu S."/>
            <person name="Stevenson D.W."/>
            <person name="Thummler F."/>
            <person name="Tillich M."/>
            <person name="Villarreal Aguilar J.C."/>
            <person name="Widiez T."/>
            <person name="Wong G.K."/>
            <person name="Wymore A."/>
            <person name="Zhang Y."/>
            <person name="Zimmer A.D."/>
            <person name="Quatrano R.S."/>
            <person name="Mayer K.F.X."/>
            <person name="Goodstein D."/>
            <person name="Casacuberta J.M."/>
            <person name="Vandepoele K."/>
            <person name="Reski R."/>
            <person name="Cuming A.C."/>
            <person name="Tuskan G.A."/>
            <person name="Maumus F."/>
            <person name="Salse J."/>
            <person name="Schmutz J."/>
            <person name="Rensing S.A."/>
        </authorList>
    </citation>
    <scope>NUCLEOTIDE SEQUENCE [LARGE SCALE GENOMIC DNA]</scope>
    <source>
        <strain evidence="2 3">cv. Gransden 2004</strain>
    </source>
</reference>
<reference evidence="2" key="3">
    <citation type="submission" date="2020-12" db="UniProtKB">
        <authorList>
            <consortium name="EnsemblPlants"/>
        </authorList>
    </citation>
    <scope>IDENTIFICATION</scope>
</reference>
<reference evidence="1 3" key="1">
    <citation type="journal article" date="2008" name="Science">
        <title>The Physcomitrella genome reveals evolutionary insights into the conquest of land by plants.</title>
        <authorList>
            <person name="Rensing S."/>
            <person name="Lang D."/>
            <person name="Zimmer A."/>
            <person name="Terry A."/>
            <person name="Salamov A."/>
            <person name="Shapiro H."/>
            <person name="Nishiyama T."/>
            <person name="Perroud P.-F."/>
            <person name="Lindquist E."/>
            <person name="Kamisugi Y."/>
            <person name="Tanahashi T."/>
            <person name="Sakakibara K."/>
            <person name="Fujita T."/>
            <person name="Oishi K."/>
            <person name="Shin-I T."/>
            <person name="Kuroki Y."/>
            <person name="Toyoda A."/>
            <person name="Suzuki Y."/>
            <person name="Hashimoto A."/>
            <person name="Yamaguchi K."/>
            <person name="Sugano A."/>
            <person name="Kohara Y."/>
            <person name="Fujiyama A."/>
            <person name="Anterola A."/>
            <person name="Aoki S."/>
            <person name="Ashton N."/>
            <person name="Barbazuk W.B."/>
            <person name="Barker E."/>
            <person name="Bennetzen J."/>
            <person name="Bezanilla M."/>
            <person name="Blankenship R."/>
            <person name="Cho S.H."/>
            <person name="Dutcher S."/>
            <person name="Estelle M."/>
            <person name="Fawcett J.A."/>
            <person name="Gundlach H."/>
            <person name="Hanada K."/>
            <person name="Heyl A."/>
            <person name="Hicks K.A."/>
            <person name="Hugh J."/>
            <person name="Lohr M."/>
            <person name="Mayer K."/>
            <person name="Melkozernov A."/>
            <person name="Murata T."/>
            <person name="Nelson D."/>
            <person name="Pils B."/>
            <person name="Prigge M."/>
            <person name="Reiss B."/>
            <person name="Renner T."/>
            <person name="Rombauts S."/>
            <person name="Rushton P."/>
            <person name="Sanderfoot A."/>
            <person name="Schween G."/>
            <person name="Shiu S.-H."/>
            <person name="Stueber K."/>
            <person name="Theodoulou F.L."/>
            <person name="Tu H."/>
            <person name="Van de Peer Y."/>
            <person name="Verrier P.J."/>
            <person name="Waters E."/>
            <person name="Wood A."/>
            <person name="Yang L."/>
            <person name="Cove D."/>
            <person name="Cuming A."/>
            <person name="Hasebe M."/>
            <person name="Lucas S."/>
            <person name="Mishler D.B."/>
            <person name="Reski R."/>
            <person name="Grigoriev I."/>
            <person name="Quatrano R.S."/>
            <person name="Boore J.L."/>
        </authorList>
    </citation>
    <scope>NUCLEOTIDE SEQUENCE [LARGE SCALE GENOMIC DNA]</scope>
    <source>
        <strain evidence="2 3">cv. Gransden 2004</strain>
    </source>
</reference>
<evidence type="ECO:0000313" key="3">
    <source>
        <dbReference type="Proteomes" id="UP000006727"/>
    </source>
</evidence>
<dbReference type="Gramene" id="Pp3c12_9621V3.1">
    <property type="protein sequence ID" value="Pp3c12_9621V3.1"/>
    <property type="gene ID" value="Pp3c12_9621"/>
</dbReference>
<sequence length="155" mass="17693">MGRSNGRGISNRRRIVEAANVGHSSSPIRQLQRRLSLSLWFRIFGRFVPLGEICDGRWRTCGTRLRDVELRRGESGLGRVFSYEGLGICSFYLSANPWEYACLLELVAVDRRHQRTSSCRRNPLAALCALLILDTGQTHLYQLSQFTFILCVCRN</sequence>
<organism evidence="1">
    <name type="scientific">Physcomitrium patens</name>
    <name type="common">Spreading-leaved earth moss</name>
    <name type="synonym">Physcomitrella patens</name>
    <dbReference type="NCBI Taxonomy" id="3218"/>
    <lineage>
        <taxon>Eukaryota</taxon>
        <taxon>Viridiplantae</taxon>
        <taxon>Streptophyta</taxon>
        <taxon>Embryophyta</taxon>
        <taxon>Bryophyta</taxon>
        <taxon>Bryophytina</taxon>
        <taxon>Bryopsida</taxon>
        <taxon>Funariidae</taxon>
        <taxon>Funariales</taxon>
        <taxon>Funariaceae</taxon>
        <taxon>Physcomitrium</taxon>
    </lineage>
</organism>
<proteinExistence type="predicted"/>
<dbReference type="EnsemblPlants" id="Pp3c12_9621V3.1">
    <property type="protein sequence ID" value="Pp3c12_9621V3.1"/>
    <property type="gene ID" value="Pp3c12_9621"/>
</dbReference>
<protein>
    <submittedName>
        <fullName evidence="1 2">Uncharacterized protein</fullName>
    </submittedName>
</protein>
<gene>
    <name evidence="1" type="ORF">PHYPA_016043</name>
</gene>
<evidence type="ECO:0000313" key="1">
    <source>
        <dbReference type="EMBL" id="PNR43661.1"/>
    </source>
</evidence>
<dbReference type="EMBL" id="ABEU02000012">
    <property type="protein sequence ID" value="PNR43661.1"/>
    <property type="molecule type" value="Genomic_DNA"/>
</dbReference>
<keyword evidence="3" id="KW-1185">Reference proteome</keyword>
<accession>A0A2K1JQ61</accession>
<dbReference type="Proteomes" id="UP000006727">
    <property type="component" value="Chromosome 12"/>
</dbReference>
<name>A0A2K1JQ61_PHYPA</name>
<dbReference type="AlphaFoldDB" id="A0A2K1JQ61"/>
<dbReference type="InParanoid" id="A0A2K1JQ61"/>
<evidence type="ECO:0000313" key="2">
    <source>
        <dbReference type="EnsemblPlants" id="Pp3c12_9621V3.1"/>
    </source>
</evidence>